<comment type="subcellular location">
    <subcellularLocation>
        <location evidence="1">Membrane</location>
        <topology evidence="1">Multi-pass membrane protein</topology>
    </subcellularLocation>
</comment>
<sequence>MLSWFVVLLVLGAGMTYSVRTGKLTLLGAATGGLLGVLLFLGAGFTGLALLAVFFLLGSAASAWKRLDKQRLGLAEANQGRRTAAQALANAGVASGAGLLSWLLPAHAQFFQLLLAGSLAAATADTLSSELGNVYGRRFYHILTLRPDVRGRDGVVSLEGTALGLVGSAIIASVYSIGLGWHWGFGWVLLAGAIGNLADSVLGATLERQGMLSNNAVNTLNTLVGAGTVALCYALFGPL</sequence>
<evidence type="ECO:0000313" key="8">
    <source>
        <dbReference type="Proteomes" id="UP000830401"/>
    </source>
</evidence>
<evidence type="ECO:0000256" key="5">
    <source>
        <dbReference type="ARBA" id="ARBA00023136"/>
    </source>
</evidence>
<feature type="transmembrane region" description="Helical" evidence="6">
    <location>
        <begin position="184"/>
        <end position="204"/>
    </location>
</feature>
<dbReference type="Pfam" id="PF01940">
    <property type="entry name" value="DUF92"/>
    <property type="match status" value="1"/>
</dbReference>
<dbReference type="RefSeq" id="WP_245125996.1">
    <property type="nucleotide sequence ID" value="NZ_CP095062.1"/>
</dbReference>
<keyword evidence="8" id="KW-1185">Reference proteome</keyword>
<evidence type="ECO:0000256" key="3">
    <source>
        <dbReference type="ARBA" id="ARBA00022692"/>
    </source>
</evidence>
<gene>
    <name evidence="7" type="ORF">MUN86_24225</name>
</gene>
<dbReference type="Proteomes" id="UP000830401">
    <property type="component" value="Plasmid unnamed1"/>
</dbReference>
<dbReference type="PANTHER" id="PTHR13353">
    <property type="entry name" value="TRANSMEMBRANE PROTEIN 19"/>
    <property type="match status" value="1"/>
</dbReference>
<feature type="transmembrane region" description="Helical" evidence="6">
    <location>
        <begin position="34"/>
        <end position="64"/>
    </location>
</feature>
<feature type="transmembrane region" description="Helical" evidence="6">
    <location>
        <begin position="216"/>
        <end position="236"/>
    </location>
</feature>
<keyword evidence="5 6" id="KW-0472">Membrane</keyword>
<name>A0ABY4GCV0_9BACT</name>
<keyword evidence="3 6" id="KW-0812">Transmembrane</keyword>
<dbReference type="EMBL" id="CP095062">
    <property type="protein sequence ID" value="UOQ68615.1"/>
    <property type="molecule type" value="Genomic_DNA"/>
</dbReference>
<accession>A0ABY4GCV0</accession>
<evidence type="ECO:0000256" key="2">
    <source>
        <dbReference type="ARBA" id="ARBA00009012"/>
    </source>
</evidence>
<evidence type="ECO:0000313" key="7">
    <source>
        <dbReference type="EMBL" id="UOQ68615.1"/>
    </source>
</evidence>
<keyword evidence="4 6" id="KW-1133">Transmembrane helix</keyword>
<organism evidence="7 8">
    <name type="scientific">Hymenobacter volaticus</name>
    <dbReference type="NCBI Taxonomy" id="2932254"/>
    <lineage>
        <taxon>Bacteria</taxon>
        <taxon>Pseudomonadati</taxon>
        <taxon>Bacteroidota</taxon>
        <taxon>Cytophagia</taxon>
        <taxon>Cytophagales</taxon>
        <taxon>Hymenobacteraceae</taxon>
        <taxon>Hymenobacter</taxon>
    </lineage>
</organism>
<dbReference type="PANTHER" id="PTHR13353:SF5">
    <property type="entry name" value="TRANSMEMBRANE PROTEIN 19"/>
    <property type="match status" value="1"/>
</dbReference>
<protein>
    <submittedName>
        <fullName evidence="7">DUF92 domain-containing protein</fullName>
    </submittedName>
</protein>
<evidence type="ECO:0000256" key="1">
    <source>
        <dbReference type="ARBA" id="ARBA00004141"/>
    </source>
</evidence>
<evidence type="ECO:0000256" key="4">
    <source>
        <dbReference type="ARBA" id="ARBA00022989"/>
    </source>
</evidence>
<proteinExistence type="inferred from homology"/>
<evidence type="ECO:0000256" key="6">
    <source>
        <dbReference type="SAM" id="Phobius"/>
    </source>
</evidence>
<feature type="transmembrane region" description="Helical" evidence="6">
    <location>
        <begin position="156"/>
        <end position="178"/>
    </location>
</feature>
<dbReference type="InterPro" id="IPR002794">
    <property type="entry name" value="DUF92_TMEM19"/>
</dbReference>
<geneLocation type="plasmid" evidence="7 8">
    <name>unnamed1</name>
</geneLocation>
<comment type="similarity">
    <text evidence="2">Belongs to the TMEM19 family.</text>
</comment>
<keyword evidence="7" id="KW-0614">Plasmid</keyword>
<reference evidence="7" key="1">
    <citation type="submission" date="2022-04" db="EMBL/GenBank/DDBJ databases">
        <title>Hymenobacter sp. isolated from the air.</title>
        <authorList>
            <person name="Won M."/>
            <person name="Lee C.-M."/>
            <person name="Woen H.-Y."/>
            <person name="Kwon S.-W."/>
        </authorList>
    </citation>
    <scope>NUCLEOTIDE SEQUENCE</scope>
    <source>
        <strain evidence="7">5420S-77</strain>
        <plasmid evidence="7">unnamed1</plasmid>
    </source>
</reference>